<evidence type="ECO:0000313" key="1">
    <source>
        <dbReference type="EMBL" id="GMT01166.1"/>
    </source>
</evidence>
<sequence length="161" mass="18829">MNMCVAEVAEGISNHFLRIGKDENGASYPYCKPDCEFIVEKANLQSDPSYPKYWSGILLLIPKANLNDCFENNPKTNVICHFKHKCIDYRAQSDKMLILNPAKEEYAYKKYKREILNCEVAAIRSLQRKMELTYSKFTHRLMLISKWKLQPLPEIDQYGLR</sequence>
<organism evidence="1 2">
    <name type="scientific">Pristionchus entomophagus</name>
    <dbReference type="NCBI Taxonomy" id="358040"/>
    <lineage>
        <taxon>Eukaryota</taxon>
        <taxon>Metazoa</taxon>
        <taxon>Ecdysozoa</taxon>
        <taxon>Nematoda</taxon>
        <taxon>Chromadorea</taxon>
        <taxon>Rhabditida</taxon>
        <taxon>Rhabditina</taxon>
        <taxon>Diplogasteromorpha</taxon>
        <taxon>Diplogasteroidea</taxon>
        <taxon>Neodiplogasteridae</taxon>
        <taxon>Pristionchus</taxon>
    </lineage>
</organism>
<reference evidence="1" key="1">
    <citation type="submission" date="2023-10" db="EMBL/GenBank/DDBJ databases">
        <title>Genome assembly of Pristionchus species.</title>
        <authorList>
            <person name="Yoshida K."/>
            <person name="Sommer R.J."/>
        </authorList>
    </citation>
    <scope>NUCLEOTIDE SEQUENCE</scope>
    <source>
        <strain evidence="1">RS0144</strain>
    </source>
</reference>
<name>A0AAV5U2U3_9BILA</name>
<dbReference type="EMBL" id="BTSX01000005">
    <property type="protein sequence ID" value="GMT01166.1"/>
    <property type="molecule type" value="Genomic_DNA"/>
</dbReference>
<proteinExistence type="predicted"/>
<keyword evidence="2" id="KW-1185">Reference proteome</keyword>
<accession>A0AAV5U2U3</accession>
<dbReference type="Proteomes" id="UP001432027">
    <property type="component" value="Unassembled WGS sequence"/>
</dbReference>
<gene>
    <name evidence="1" type="ORF">PENTCL1PPCAC_23340</name>
</gene>
<evidence type="ECO:0000313" key="2">
    <source>
        <dbReference type="Proteomes" id="UP001432027"/>
    </source>
</evidence>
<dbReference type="AlphaFoldDB" id="A0AAV5U2U3"/>
<comment type="caution">
    <text evidence="1">The sequence shown here is derived from an EMBL/GenBank/DDBJ whole genome shotgun (WGS) entry which is preliminary data.</text>
</comment>
<feature type="non-terminal residue" evidence="1">
    <location>
        <position position="161"/>
    </location>
</feature>
<protein>
    <submittedName>
        <fullName evidence="1">Uncharacterized protein</fullName>
    </submittedName>
</protein>